<name>A0AA86QVN0_9EUKA</name>
<evidence type="ECO:0000256" key="1">
    <source>
        <dbReference type="SAM" id="Coils"/>
    </source>
</evidence>
<dbReference type="EMBL" id="CAXDID020000313">
    <property type="protein sequence ID" value="CAL6075323.1"/>
    <property type="molecule type" value="Genomic_DNA"/>
</dbReference>
<keyword evidence="1" id="KW-0175">Coiled coil</keyword>
<evidence type="ECO:0000313" key="2">
    <source>
        <dbReference type="EMBL" id="CAI9960184.1"/>
    </source>
</evidence>
<dbReference type="Proteomes" id="UP001642409">
    <property type="component" value="Unassembled WGS sequence"/>
</dbReference>
<reference evidence="2" key="1">
    <citation type="submission" date="2023-06" db="EMBL/GenBank/DDBJ databases">
        <authorList>
            <person name="Kurt Z."/>
        </authorList>
    </citation>
    <scope>NUCLEOTIDE SEQUENCE</scope>
</reference>
<feature type="coiled-coil region" evidence="1">
    <location>
        <begin position="128"/>
        <end position="190"/>
    </location>
</feature>
<protein>
    <submittedName>
        <fullName evidence="3">Hypothetical_protein</fullName>
    </submittedName>
</protein>
<organism evidence="2">
    <name type="scientific">Hexamita inflata</name>
    <dbReference type="NCBI Taxonomy" id="28002"/>
    <lineage>
        <taxon>Eukaryota</taxon>
        <taxon>Metamonada</taxon>
        <taxon>Diplomonadida</taxon>
        <taxon>Hexamitidae</taxon>
        <taxon>Hexamitinae</taxon>
        <taxon>Hexamita</taxon>
    </lineage>
</organism>
<keyword evidence="4" id="KW-1185">Reference proteome</keyword>
<sequence length="338" mass="39417">MGYQTADVSVGQISRDTMGNQSITCNQTTYINPFQPNGNGNDSYVQNGTADADISDISYFDGQTHLSQREKYAENEIIQLAMSIGPEAVLNLVKEQQKEQESQSRSFTCLKAEPELLAANKAKNARILKEIEAKDREVTLKIEQAQKMEQLNQEKDQQLNESWEEITRKNAELEQQRQQLTLANHLTSQKIFRKCLYLWKHHTTRRLKLSWKRKKRPQILSAKTCPASNLYLTTRYLNIKLLRLTKNSTQHIFVPKSAKRNLKKTPFRNYLLYQNQQTEKTNFNSQINQNRRPSSYQKRKIRNCAISQKRKCMYLLILFADMVVKLQPASLRKYLPTH</sequence>
<reference evidence="3 4" key="2">
    <citation type="submission" date="2024-07" db="EMBL/GenBank/DDBJ databases">
        <authorList>
            <person name="Akdeniz Z."/>
        </authorList>
    </citation>
    <scope>NUCLEOTIDE SEQUENCE [LARGE SCALE GENOMIC DNA]</scope>
</reference>
<comment type="caution">
    <text evidence="2">The sequence shown here is derived from an EMBL/GenBank/DDBJ whole genome shotgun (WGS) entry which is preliminary data.</text>
</comment>
<proteinExistence type="predicted"/>
<evidence type="ECO:0000313" key="3">
    <source>
        <dbReference type="EMBL" id="CAL6075323.1"/>
    </source>
</evidence>
<accession>A0AA86QVN0</accession>
<gene>
    <name evidence="2" type="ORF">HINF_LOCUS47829</name>
    <name evidence="3" type="ORF">HINF_LOCUS57151</name>
</gene>
<dbReference type="AlphaFoldDB" id="A0AA86QVN0"/>
<dbReference type="EMBL" id="CATOUU010000929">
    <property type="protein sequence ID" value="CAI9960184.1"/>
    <property type="molecule type" value="Genomic_DNA"/>
</dbReference>
<evidence type="ECO:0000313" key="4">
    <source>
        <dbReference type="Proteomes" id="UP001642409"/>
    </source>
</evidence>